<dbReference type="InterPro" id="IPR029069">
    <property type="entry name" value="HotDog_dom_sf"/>
</dbReference>
<evidence type="ECO:0000313" key="3">
    <source>
        <dbReference type="Proteomes" id="UP001052739"/>
    </source>
</evidence>
<keyword evidence="3" id="KW-1185">Reference proteome</keyword>
<dbReference type="EMBL" id="BNDW01000117">
    <property type="protein sequence ID" value="GHI27917.1"/>
    <property type="molecule type" value="Genomic_DNA"/>
</dbReference>
<name>A0ABQ3PSA7_9ACTN</name>
<evidence type="ECO:0000259" key="1">
    <source>
        <dbReference type="Pfam" id="PF03061"/>
    </source>
</evidence>
<proteinExistence type="predicted"/>
<comment type="caution">
    <text evidence="2">The sequence shown here is derived from an EMBL/GenBank/DDBJ whole genome shotgun (WGS) entry which is preliminary data.</text>
</comment>
<protein>
    <recommendedName>
        <fullName evidence="1">Thioesterase domain-containing protein</fullName>
    </recommendedName>
</protein>
<accession>A0ABQ3PSA7</accession>
<reference evidence="2" key="1">
    <citation type="submission" date="2024-05" db="EMBL/GenBank/DDBJ databases">
        <title>Whole genome shotgun sequence of Streptomyces hydrogenans NBRC 13475.</title>
        <authorList>
            <person name="Komaki H."/>
            <person name="Tamura T."/>
        </authorList>
    </citation>
    <scope>NUCLEOTIDE SEQUENCE</scope>
    <source>
        <strain evidence="2">NBRC 13475</strain>
    </source>
</reference>
<organism evidence="2 3">
    <name type="scientific">Streptomyces hydrogenans</name>
    <dbReference type="NCBI Taxonomy" id="1873719"/>
    <lineage>
        <taxon>Bacteria</taxon>
        <taxon>Bacillati</taxon>
        <taxon>Actinomycetota</taxon>
        <taxon>Actinomycetes</taxon>
        <taxon>Kitasatosporales</taxon>
        <taxon>Streptomycetaceae</taxon>
        <taxon>Streptomyces</taxon>
    </lineage>
</organism>
<dbReference type="Gene3D" id="3.10.129.10">
    <property type="entry name" value="Hotdog Thioesterase"/>
    <property type="match status" value="1"/>
</dbReference>
<dbReference type="Pfam" id="PF03061">
    <property type="entry name" value="4HBT"/>
    <property type="match status" value="1"/>
</dbReference>
<dbReference type="RefSeq" id="WP_190223894.1">
    <property type="nucleotide sequence ID" value="NZ_BNBS01000043.1"/>
</dbReference>
<dbReference type="CDD" id="cd03443">
    <property type="entry name" value="PaaI_thioesterase"/>
    <property type="match status" value="1"/>
</dbReference>
<sequence>MRSYHRLLDRIVAGDANPPAVVEALRLPGIDGWAADGRVWGTWEVDPVVVGPGGVFGGYLAAVADSYSGVCMYTVLEDGQWLATRELTTRFLLPVTGGRVRTESTVVRTEGRRVWVDTVFTTDDGLKVCTAQAVQVVVARKPAAGAPPRPASPALPQVTP</sequence>
<dbReference type="InterPro" id="IPR006683">
    <property type="entry name" value="Thioestr_dom"/>
</dbReference>
<gene>
    <name evidence="2" type="ORF">Shyd_92880</name>
</gene>
<feature type="domain" description="Thioesterase" evidence="1">
    <location>
        <begin position="53"/>
        <end position="129"/>
    </location>
</feature>
<dbReference type="SUPFAM" id="SSF54637">
    <property type="entry name" value="Thioesterase/thiol ester dehydrase-isomerase"/>
    <property type="match status" value="1"/>
</dbReference>
<dbReference type="Proteomes" id="UP001052739">
    <property type="component" value="Unassembled WGS sequence"/>
</dbReference>
<evidence type="ECO:0000313" key="2">
    <source>
        <dbReference type="EMBL" id="GHI27917.1"/>
    </source>
</evidence>